<dbReference type="EMBL" id="CH963848">
    <property type="protein sequence ID" value="EDW73673.2"/>
    <property type="molecule type" value="Genomic_DNA"/>
</dbReference>
<name>B4MNI4_DROWI</name>
<dbReference type="InterPro" id="IPR027353">
    <property type="entry name" value="NET_dom"/>
</dbReference>
<sequence>MSKGYKGKISNSLVELNACKVLLKNLMSPTYKKLAWIFYEPVDPQTLGLDDYLEIVKEPMDFGTIKQRLDADDYKDAMEFAKDVRLIFFNAYLYTNSDHVCYKMAKELQLIFEKMFTELLNNSAELMEIADKEAVKDRKSIHSFDDDEIPLTAEEDLDLHAKIEKLDGEHLLKVIHLIRQMEGTKATNKELEIDVLTLKTRTKRAIENFMASKNITGKRRTSIKYQN</sequence>
<evidence type="ECO:0008006" key="7">
    <source>
        <dbReference type="Google" id="ProtNLM"/>
    </source>
</evidence>
<dbReference type="eggNOG" id="KOG1474">
    <property type="taxonomic scope" value="Eukaryota"/>
</dbReference>
<dbReference type="SMART" id="SM00297">
    <property type="entry name" value="BROMO"/>
    <property type="match status" value="1"/>
</dbReference>
<dbReference type="InterPro" id="IPR050935">
    <property type="entry name" value="Bromo_chromatin_reader"/>
</dbReference>
<dbReference type="PROSITE" id="PS51525">
    <property type="entry name" value="NET"/>
    <property type="match status" value="1"/>
</dbReference>
<dbReference type="Gene3D" id="1.20.1270.220">
    <property type="match status" value="1"/>
</dbReference>
<accession>B4MNI4</accession>
<dbReference type="PANTHER" id="PTHR22880">
    <property type="entry name" value="FALZ-RELATED BROMODOMAIN-CONTAINING PROTEINS"/>
    <property type="match status" value="1"/>
</dbReference>
<dbReference type="InterPro" id="IPR018359">
    <property type="entry name" value="Bromodomain_CS"/>
</dbReference>
<dbReference type="OrthoDB" id="21449at2759"/>
<dbReference type="GO" id="GO:0005730">
    <property type="term" value="C:nucleolus"/>
    <property type="evidence" value="ECO:0007669"/>
    <property type="project" value="EnsemblMetazoa"/>
</dbReference>
<dbReference type="PANTHER" id="PTHR22880:SF225">
    <property type="entry name" value="BROMODOMAIN-CONTAINING PROTEIN BET-1-RELATED"/>
    <property type="match status" value="1"/>
</dbReference>
<dbReference type="GO" id="GO:0006355">
    <property type="term" value="P:regulation of DNA-templated transcription"/>
    <property type="evidence" value="ECO:0007669"/>
    <property type="project" value="TreeGrafter"/>
</dbReference>
<evidence type="ECO:0000259" key="4">
    <source>
        <dbReference type="PROSITE" id="PS51525"/>
    </source>
</evidence>
<dbReference type="PRINTS" id="PR00503">
    <property type="entry name" value="BROMODOMAIN"/>
</dbReference>
<keyword evidence="6" id="KW-1185">Reference proteome</keyword>
<dbReference type="SUPFAM" id="SSF47370">
    <property type="entry name" value="Bromodomain"/>
    <property type="match status" value="1"/>
</dbReference>
<reference evidence="5 6" key="1">
    <citation type="journal article" date="2007" name="Nature">
        <title>Evolution of genes and genomes on the Drosophila phylogeny.</title>
        <authorList>
            <consortium name="Drosophila 12 Genomes Consortium"/>
            <person name="Clark A.G."/>
            <person name="Eisen M.B."/>
            <person name="Smith D.R."/>
            <person name="Bergman C.M."/>
            <person name="Oliver B."/>
            <person name="Markow T.A."/>
            <person name="Kaufman T.C."/>
            <person name="Kellis M."/>
            <person name="Gelbart W."/>
            <person name="Iyer V.N."/>
            <person name="Pollard D.A."/>
            <person name="Sackton T.B."/>
            <person name="Larracuente A.M."/>
            <person name="Singh N.D."/>
            <person name="Abad J.P."/>
            <person name="Abt D.N."/>
            <person name="Adryan B."/>
            <person name="Aguade M."/>
            <person name="Akashi H."/>
            <person name="Anderson W.W."/>
            <person name="Aquadro C.F."/>
            <person name="Ardell D.H."/>
            <person name="Arguello R."/>
            <person name="Artieri C.G."/>
            <person name="Barbash D.A."/>
            <person name="Barker D."/>
            <person name="Barsanti P."/>
            <person name="Batterham P."/>
            <person name="Batzoglou S."/>
            <person name="Begun D."/>
            <person name="Bhutkar A."/>
            <person name="Blanco E."/>
            <person name="Bosak S.A."/>
            <person name="Bradley R.K."/>
            <person name="Brand A.D."/>
            <person name="Brent M.R."/>
            <person name="Brooks A.N."/>
            <person name="Brown R.H."/>
            <person name="Butlin R.K."/>
            <person name="Caggese C."/>
            <person name="Calvi B.R."/>
            <person name="Bernardo de Carvalho A."/>
            <person name="Caspi A."/>
            <person name="Castrezana S."/>
            <person name="Celniker S.E."/>
            <person name="Chang J.L."/>
            <person name="Chapple C."/>
            <person name="Chatterji S."/>
            <person name="Chinwalla A."/>
            <person name="Civetta A."/>
            <person name="Clifton S.W."/>
            <person name="Comeron J.M."/>
            <person name="Costello J.C."/>
            <person name="Coyne J.A."/>
            <person name="Daub J."/>
            <person name="David R.G."/>
            <person name="Delcher A.L."/>
            <person name="Delehaunty K."/>
            <person name="Do C.B."/>
            <person name="Ebling H."/>
            <person name="Edwards K."/>
            <person name="Eickbush T."/>
            <person name="Evans J.D."/>
            <person name="Filipski A."/>
            <person name="Findeiss S."/>
            <person name="Freyhult E."/>
            <person name="Fulton L."/>
            <person name="Fulton R."/>
            <person name="Garcia A.C."/>
            <person name="Gardiner A."/>
            <person name="Garfield D.A."/>
            <person name="Garvin B.E."/>
            <person name="Gibson G."/>
            <person name="Gilbert D."/>
            <person name="Gnerre S."/>
            <person name="Godfrey J."/>
            <person name="Good R."/>
            <person name="Gotea V."/>
            <person name="Gravely B."/>
            <person name="Greenberg A.J."/>
            <person name="Griffiths-Jones S."/>
            <person name="Gross S."/>
            <person name="Guigo R."/>
            <person name="Gustafson E.A."/>
            <person name="Haerty W."/>
            <person name="Hahn M.W."/>
            <person name="Halligan D.L."/>
            <person name="Halpern A.L."/>
            <person name="Halter G.M."/>
            <person name="Han M.V."/>
            <person name="Heger A."/>
            <person name="Hillier L."/>
            <person name="Hinrichs A.S."/>
            <person name="Holmes I."/>
            <person name="Hoskins R.A."/>
            <person name="Hubisz M.J."/>
            <person name="Hultmark D."/>
            <person name="Huntley M.A."/>
            <person name="Jaffe D.B."/>
            <person name="Jagadeeshan S."/>
            <person name="Jeck W.R."/>
            <person name="Johnson J."/>
            <person name="Jones C.D."/>
            <person name="Jordan W.C."/>
            <person name="Karpen G.H."/>
            <person name="Kataoka E."/>
            <person name="Keightley P.D."/>
            <person name="Kheradpour P."/>
            <person name="Kirkness E.F."/>
            <person name="Koerich L.B."/>
            <person name="Kristiansen K."/>
            <person name="Kudrna D."/>
            <person name="Kulathinal R.J."/>
            <person name="Kumar S."/>
            <person name="Kwok R."/>
            <person name="Lander E."/>
            <person name="Langley C.H."/>
            <person name="Lapoint R."/>
            <person name="Lazzaro B.P."/>
            <person name="Lee S.J."/>
            <person name="Levesque L."/>
            <person name="Li R."/>
            <person name="Lin C.F."/>
            <person name="Lin M.F."/>
            <person name="Lindblad-Toh K."/>
            <person name="Llopart A."/>
            <person name="Long M."/>
            <person name="Low L."/>
            <person name="Lozovsky E."/>
            <person name="Lu J."/>
            <person name="Luo M."/>
            <person name="Machado C.A."/>
            <person name="Makalowski W."/>
            <person name="Marzo M."/>
            <person name="Matsuda M."/>
            <person name="Matzkin L."/>
            <person name="McAllister B."/>
            <person name="McBride C.S."/>
            <person name="McKernan B."/>
            <person name="McKernan K."/>
            <person name="Mendez-Lago M."/>
            <person name="Minx P."/>
            <person name="Mollenhauer M.U."/>
            <person name="Montooth K."/>
            <person name="Mount S.M."/>
            <person name="Mu X."/>
            <person name="Myers E."/>
            <person name="Negre B."/>
            <person name="Newfeld S."/>
            <person name="Nielsen R."/>
            <person name="Noor M.A."/>
            <person name="O'Grady P."/>
            <person name="Pachter L."/>
            <person name="Papaceit M."/>
            <person name="Parisi M.J."/>
            <person name="Parisi M."/>
            <person name="Parts L."/>
            <person name="Pedersen J.S."/>
            <person name="Pesole G."/>
            <person name="Phillippy A.M."/>
            <person name="Ponting C.P."/>
            <person name="Pop M."/>
            <person name="Porcelli D."/>
            <person name="Powell J.R."/>
            <person name="Prohaska S."/>
            <person name="Pruitt K."/>
            <person name="Puig M."/>
            <person name="Quesneville H."/>
            <person name="Ram K.R."/>
            <person name="Rand D."/>
            <person name="Rasmussen M.D."/>
            <person name="Reed L.K."/>
            <person name="Reenan R."/>
            <person name="Reily A."/>
            <person name="Remington K.A."/>
            <person name="Rieger T.T."/>
            <person name="Ritchie M.G."/>
            <person name="Robin C."/>
            <person name="Rogers Y.H."/>
            <person name="Rohde C."/>
            <person name="Rozas J."/>
            <person name="Rubenfield M.J."/>
            <person name="Ruiz A."/>
            <person name="Russo S."/>
            <person name="Salzberg S.L."/>
            <person name="Sanchez-Gracia A."/>
            <person name="Saranga D.J."/>
            <person name="Sato H."/>
            <person name="Schaeffer S.W."/>
            <person name="Schatz M.C."/>
            <person name="Schlenke T."/>
            <person name="Schwartz R."/>
            <person name="Segarra C."/>
            <person name="Singh R.S."/>
            <person name="Sirot L."/>
            <person name="Sirota M."/>
            <person name="Sisneros N.B."/>
            <person name="Smith C.D."/>
            <person name="Smith T.F."/>
            <person name="Spieth J."/>
            <person name="Stage D.E."/>
            <person name="Stark A."/>
            <person name="Stephan W."/>
            <person name="Strausberg R.L."/>
            <person name="Strempel S."/>
            <person name="Sturgill D."/>
            <person name="Sutton G."/>
            <person name="Sutton G.G."/>
            <person name="Tao W."/>
            <person name="Teichmann S."/>
            <person name="Tobari Y.N."/>
            <person name="Tomimura Y."/>
            <person name="Tsolas J.M."/>
            <person name="Valente V.L."/>
            <person name="Venter E."/>
            <person name="Venter J.C."/>
            <person name="Vicario S."/>
            <person name="Vieira F.G."/>
            <person name="Vilella A.J."/>
            <person name="Villasante A."/>
            <person name="Walenz B."/>
            <person name="Wang J."/>
            <person name="Wasserman M."/>
            <person name="Watts T."/>
            <person name="Wilson D."/>
            <person name="Wilson R.K."/>
            <person name="Wing R.A."/>
            <person name="Wolfner M.F."/>
            <person name="Wong A."/>
            <person name="Wong G.K."/>
            <person name="Wu C.I."/>
            <person name="Wu G."/>
            <person name="Yamamoto D."/>
            <person name="Yang H.P."/>
            <person name="Yang S.P."/>
            <person name="Yorke J.A."/>
            <person name="Yoshida K."/>
            <person name="Zdobnov E."/>
            <person name="Zhang P."/>
            <person name="Zhang Y."/>
            <person name="Zimin A.V."/>
            <person name="Baldwin J."/>
            <person name="Abdouelleil A."/>
            <person name="Abdulkadir J."/>
            <person name="Abebe A."/>
            <person name="Abera B."/>
            <person name="Abreu J."/>
            <person name="Acer S.C."/>
            <person name="Aftuck L."/>
            <person name="Alexander A."/>
            <person name="An P."/>
            <person name="Anderson E."/>
            <person name="Anderson S."/>
            <person name="Arachi H."/>
            <person name="Azer M."/>
            <person name="Bachantsang P."/>
            <person name="Barry A."/>
            <person name="Bayul T."/>
            <person name="Berlin A."/>
            <person name="Bessette D."/>
            <person name="Bloom T."/>
            <person name="Blye J."/>
            <person name="Boguslavskiy L."/>
            <person name="Bonnet C."/>
            <person name="Boukhgalter B."/>
            <person name="Bourzgui I."/>
            <person name="Brown A."/>
            <person name="Cahill P."/>
            <person name="Channer S."/>
            <person name="Cheshatsang Y."/>
            <person name="Chuda L."/>
            <person name="Citroen M."/>
            <person name="Collymore A."/>
            <person name="Cooke P."/>
            <person name="Costello M."/>
            <person name="D'Aco K."/>
            <person name="Daza R."/>
            <person name="De Haan G."/>
            <person name="DeGray S."/>
            <person name="DeMaso C."/>
            <person name="Dhargay N."/>
            <person name="Dooley K."/>
            <person name="Dooley E."/>
            <person name="Doricent M."/>
            <person name="Dorje P."/>
            <person name="Dorjee K."/>
            <person name="Dupes A."/>
            <person name="Elong R."/>
            <person name="Falk J."/>
            <person name="Farina A."/>
            <person name="Faro S."/>
            <person name="Ferguson D."/>
            <person name="Fisher S."/>
            <person name="Foley C.D."/>
            <person name="Franke A."/>
            <person name="Friedrich D."/>
            <person name="Gadbois L."/>
            <person name="Gearin G."/>
            <person name="Gearin C.R."/>
            <person name="Giannoukos G."/>
            <person name="Goode T."/>
            <person name="Graham J."/>
            <person name="Grandbois E."/>
            <person name="Grewal S."/>
            <person name="Gyaltsen K."/>
            <person name="Hafez N."/>
            <person name="Hagos B."/>
            <person name="Hall J."/>
            <person name="Henson C."/>
            <person name="Hollinger A."/>
            <person name="Honan T."/>
            <person name="Huard M.D."/>
            <person name="Hughes L."/>
            <person name="Hurhula B."/>
            <person name="Husby M.E."/>
            <person name="Kamat A."/>
            <person name="Kanga B."/>
            <person name="Kashin S."/>
            <person name="Khazanovich D."/>
            <person name="Kisner P."/>
            <person name="Lance K."/>
            <person name="Lara M."/>
            <person name="Lee W."/>
            <person name="Lennon N."/>
            <person name="Letendre F."/>
            <person name="LeVine R."/>
            <person name="Lipovsky A."/>
            <person name="Liu X."/>
            <person name="Liu J."/>
            <person name="Liu S."/>
            <person name="Lokyitsang T."/>
            <person name="Lokyitsang Y."/>
            <person name="Lubonja R."/>
            <person name="Lui A."/>
            <person name="MacDonald P."/>
            <person name="Magnisalis V."/>
            <person name="Maru K."/>
            <person name="Matthews C."/>
            <person name="McCusker W."/>
            <person name="McDonough S."/>
            <person name="Mehta T."/>
            <person name="Meldrim J."/>
            <person name="Meneus L."/>
            <person name="Mihai O."/>
            <person name="Mihalev A."/>
            <person name="Mihova T."/>
            <person name="Mittelman R."/>
            <person name="Mlenga V."/>
            <person name="Montmayeur A."/>
            <person name="Mulrain L."/>
            <person name="Navidi A."/>
            <person name="Naylor J."/>
            <person name="Negash T."/>
            <person name="Nguyen T."/>
            <person name="Nguyen N."/>
            <person name="Nicol R."/>
            <person name="Norbu C."/>
            <person name="Norbu N."/>
            <person name="Novod N."/>
            <person name="O'Neill B."/>
            <person name="Osman S."/>
            <person name="Markiewicz E."/>
            <person name="Oyono O.L."/>
            <person name="Patti C."/>
            <person name="Phunkhang P."/>
            <person name="Pierre F."/>
            <person name="Priest M."/>
            <person name="Raghuraman S."/>
            <person name="Rege F."/>
            <person name="Reyes R."/>
            <person name="Rise C."/>
            <person name="Rogov P."/>
            <person name="Ross K."/>
            <person name="Ryan E."/>
            <person name="Settipalli S."/>
            <person name="Shea T."/>
            <person name="Sherpa N."/>
            <person name="Shi L."/>
            <person name="Shih D."/>
            <person name="Sparrow T."/>
            <person name="Spaulding J."/>
            <person name="Stalker J."/>
            <person name="Stange-Thomann N."/>
            <person name="Stavropoulos S."/>
            <person name="Stone C."/>
            <person name="Strader C."/>
            <person name="Tesfaye S."/>
            <person name="Thomson T."/>
            <person name="Thoulutsang Y."/>
            <person name="Thoulutsang D."/>
            <person name="Topham K."/>
            <person name="Topping I."/>
            <person name="Tsamla T."/>
            <person name="Vassiliev H."/>
            <person name="Vo A."/>
            <person name="Wangchuk T."/>
            <person name="Wangdi T."/>
            <person name="Weiand M."/>
            <person name="Wilkinson J."/>
            <person name="Wilson A."/>
            <person name="Yadav S."/>
            <person name="Young G."/>
            <person name="Yu Q."/>
            <person name="Zembek L."/>
            <person name="Zhong D."/>
            <person name="Zimmer A."/>
            <person name="Zwirko Z."/>
            <person name="Jaffe D.B."/>
            <person name="Alvarez P."/>
            <person name="Brockman W."/>
            <person name="Butler J."/>
            <person name="Chin C."/>
            <person name="Gnerre S."/>
            <person name="Grabherr M."/>
            <person name="Kleber M."/>
            <person name="Mauceli E."/>
            <person name="MacCallum I."/>
        </authorList>
    </citation>
    <scope>NUCLEOTIDE SEQUENCE [LARGE SCALE GENOMIC DNA]</scope>
    <source>
        <strain evidence="6">Tucson 14030-0811.24</strain>
    </source>
</reference>
<dbReference type="Pfam" id="PF17035">
    <property type="entry name" value="BET"/>
    <property type="match status" value="1"/>
</dbReference>
<feature type="domain" description="NET" evidence="4">
    <location>
        <begin position="141"/>
        <end position="221"/>
    </location>
</feature>
<feature type="domain" description="Bromo" evidence="3">
    <location>
        <begin position="30"/>
        <end position="102"/>
    </location>
</feature>
<evidence type="ECO:0000256" key="2">
    <source>
        <dbReference type="PROSITE-ProRule" id="PRU00035"/>
    </source>
</evidence>
<dbReference type="InterPro" id="IPR001487">
    <property type="entry name" value="Bromodomain"/>
</dbReference>
<dbReference type="PROSITE" id="PS50014">
    <property type="entry name" value="BROMODOMAIN_2"/>
    <property type="match status" value="1"/>
</dbReference>
<dbReference type="Gene3D" id="1.20.920.10">
    <property type="entry name" value="Bromodomain-like"/>
    <property type="match status" value="1"/>
</dbReference>
<dbReference type="PROSITE" id="PS00633">
    <property type="entry name" value="BROMODOMAIN_1"/>
    <property type="match status" value="1"/>
</dbReference>
<gene>
    <name evidence="5" type="primary">Dwil\GK19581</name>
    <name evidence="5" type="ORF">Dwil_GK19581</name>
</gene>
<keyword evidence="1 2" id="KW-0103">Bromodomain</keyword>
<dbReference type="Proteomes" id="UP000007798">
    <property type="component" value="Unassembled WGS sequence"/>
</dbReference>
<dbReference type="Pfam" id="PF00439">
    <property type="entry name" value="Bromodomain"/>
    <property type="match status" value="1"/>
</dbReference>
<dbReference type="SMR" id="B4MNI4"/>
<dbReference type="GO" id="GO:0006338">
    <property type="term" value="P:chromatin remodeling"/>
    <property type="evidence" value="ECO:0007669"/>
    <property type="project" value="TreeGrafter"/>
</dbReference>
<dbReference type="STRING" id="7260.B4MNI4"/>
<dbReference type="InterPro" id="IPR036427">
    <property type="entry name" value="Bromodomain-like_sf"/>
</dbReference>
<evidence type="ECO:0000259" key="3">
    <source>
        <dbReference type="PROSITE" id="PS50014"/>
    </source>
</evidence>
<dbReference type="GO" id="GO:0000785">
    <property type="term" value="C:chromatin"/>
    <property type="evidence" value="ECO:0007669"/>
    <property type="project" value="TreeGrafter"/>
</dbReference>
<protein>
    <recommendedName>
        <fullName evidence="7">Bromo domain-containing protein</fullName>
    </recommendedName>
</protein>
<proteinExistence type="predicted"/>
<dbReference type="AlphaFoldDB" id="B4MNI4"/>
<organism evidence="5 6">
    <name type="scientific">Drosophila willistoni</name>
    <name type="common">Fruit fly</name>
    <dbReference type="NCBI Taxonomy" id="7260"/>
    <lineage>
        <taxon>Eukaryota</taxon>
        <taxon>Metazoa</taxon>
        <taxon>Ecdysozoa</taxon>
        <taxon>Arthropoda</taxon>
        <taxon>Hexapoda</taxon>
        <taxon>Insecta</taxon>
        <taxon>Pterygota</taxon>
        <taxon>Neoptera</taxon>
        <taxon>Endopterygota</taxon>
        <taxon>Diptera</taxon>
        <taxon>Brachycera</taxon>
        <taxon>Muscomorpha</taxon>
        <taxon>Ephydroidea</taxon>
        <taxon>Drosophilidae</taxon>
        <taxon>Drosophila</taxon>
        <taxon>Sophophora</taxon>
    </lineage>
</organism>
<dbReference type="HOGENOM" id="CLU_1099479_0_0_1"/>
<dbReference type="InterPro" id="IPR038336">
    <property type="entry name" value="NET_sf"/>
</dbReference>
<evidence type="ECO:0000256" key="1">
    <source>
        <dbReference type="ARBA" id="ARBA00023117"/>
    </source>
</evidence>
<evidence type="ECO:0000313" key="5">
    <source>
        <dbReference type="EMBL" id="EDW73673.2"/>
    </source>
</evidence>
<dbReference type="InParanoid" id="B4MNI4"/>
<dbReference type="FunCoup" id="B4MNI4">
    <property type="interactions" value="2"/>
</dbReference>
<evidence type="ECO:0000313" key="6">
    <source>
        <dbReference type="Proteomes" id="UP000007798"/>
    </source>
</evidence>